<organism evidence="10 11">
    <name type="scientific">Escherichia coli</name>
    <dbReference type="NCBI Taxonomy" id="562"/>
    <lineage>
        <taxon>Bacteria</taxon>
        <taxon>Pseudomonadati</taxon>
        <taxon>Pseudomonadota</taxon>
        <taxon>Gammaproteobacteria</taxon>
        <taxon>Enterobacterales</taxon>
        <taxon>Enterobacteriaceae</taxon>
        <taxon>Escherichia</taxon>
    </lineage>
</organism>
<dbReference type="InterPro" id="IPR036390">
    <property type="entry name" value="WH_DNA-bd_sf"/>
</dbReference>
<keyword evidence="5 8" id="KW-0805">Transcription regulation</keyword>
<dbReference type="Proteomes" id="UP000254817">
    <property type="component" value="Unassembled WGS sequence"/>
</dbReference>
<gene>
    <name evidence="10" type="primary">yhgG</name>
    <name evidence="8" type="synonym">feoC</name>
    <name evidence="10" type="ORF">NCTC11112_01189</name>
</gene>
<comment type="similarity">
    <text evidence="8">Belongs to the FeoC family.</text>
</comment>
<sequence length="86" mass="9281">MASLIQVRDLLALRGRMEAAQISQTLNTPQPMINAMLQQLESMGKAVRIQEEPDGCLSGSCKSCPEGKSLSARVVGAALTILHRLF</sequence>
<name>A0A376MLB2_ECOLX</name>
<evidence type="ECO:0000259" key="9">
    <source>
        <dbReference type="Pfam" id="PF09012"/>
    </source>
</evidence>
<evidence type="ECO:0000313" key="10">
    <source>
        <dbReference type="EMBL" id="STG50764.1"/>
    </source>
</evidence>
<dbReference type="InterPro" id="IPR023732">
    <property type="entry name" value="FeoC"/>
</dbReference>
<evidence type="ECO:0000256" key="1">
    <source>
        <dbReference type="ARBA" id="ARBA00022491"/>
    </source>
</evidence>
<keyword evidence="4" id="KW-0411">Iron-sulfur</keyword>
<dbReference type="EMBL" id="UGAW01000001">
    <property type="protein sequence ID" value="STG50764.1"/>
    <property type="molecule type" value="Genomic_DNA"/>
</dbReference>
<dbReference type="GO" id="GO:0005506">
    <property type="term" value="F:iron ion binding"/>
    <property type="evidence" value="ECO:0007669"/>
    <property type="project" value="UniProtKB-UniRule"/>
</dbReference>
<evidence type="ECO:0000256" key="8">
    <source>
        <dbReference type="HAMAP-Rule" id="MF_01586"/>
    </source>
</evidence>
<dbReference type="Pfam" id="PF09012">
    <property type="entry name" value="FeoC"/>
    <property type="match status" value="1"/>
</dbReference>
<evidence type="ECO:0000256" key="5">
    <source>
        <dbReference type="ARBA" id="ARBA00023015"/>
    </source>
</evidence>
<evidence type="ECO:0000256" key="3">
    <source>
        <dbReference type="ARBA" id="ARBA00023004"/>
    </source>
</evidence>
<dbReference type="Gene3D" id="1.10.10.10">
    <property type="entry name" value="Winged helix-like DNA-binding domain superfamily/Winged helix DNA-binding domain"/>
    <property type="match status" value="1"/>
</dbReference>
<dbReference type="GO" id="GO:0051536">
    <property type="term" value="F:iron-sulfur cluster binding"/>
    <property type="evidence" value="ECO:0007669"/>
    <property type="project" value="UniProtKB-KW"/>
</dbReference>
<protein>
    <recommendedName>
        <fullName evidence="8">Probable [Fe-S]-dependent transcriptional repressor</fullName>
    </recommendedName>
</protein>
<dbReference type="GO" id="GO:0003677">
    <property type="term" value="F:DNA binding"/>
    <property type="evidence" value="ECO:0007669"/>
    <property type="project" value="UniProtKB-KW"/>
</dbReference>
<comment type="caution">
    <text evidence="8">Lacks conserved residue(s) required for the propagation of feature annotation.</text>
</comment>
<keyword evidence="7 8" id="KW-0804">Transcription</keyword>
<dbReference type="InterPro" id="IPR015102">
    <property type="entry name" value="Tscrpt_reg_HTH_FeoC"/>
</dbReference>
<keyword evidence="1 8" id="KW-0678">Repressor</keyword>
<evidence type="ECO:0000256" key="7">
    <source>
        <dbReference type="ARBA" id="ARBA00023163"/>
    </source>
</evidence>
<evidence type="ECO:0000256" key="4">
    <source>
        <dbReference type="ARBA" id="ARBA00023014"/>
    </source>
</evidence>
<evidence type="ECO:0000256" key="2">
    <source>
        <dbReference type="ARBA" id="ARBA00022723"/>
    </source>
</evidence>
<dbReference type="InterPro" id="IPR036388">
    <property type="entry name" value="WH-like_DNA-bd_sf"/>
</dbReference>
<accession>A0A376MLB2</accession>
<evidence type="ECO:0000256" key="6">
    <source>
        <dbReference type="ARBA" id="ARBA00023125"/>
    </source>
</evidence>
<proteinExistence type="inferred from homology"/>
<keyword evidence="2" id="KW-0479">Metal-binding</keyword>
<dbReference type="HAMAP" id="MF_01586">
    <property type="entry name" value="FeoC"/>
    <property type="match status" value="1"/>
</dbReference>
<reference evidence="10 11" key="1">
    <citation type="submission" date="2018-06" db="EMBL/GenBank/DDBJ databases">
        <authorList>
            <consortium name="Pathogen Informatics"/>
            <person name="Doyle S."/>
        </authorList>
    </citation>
    <scope>NUCLEOTIDE SEQUENCE [LARGE SCALE GENOMIC DNA]</scope>
    <source>
        <strain evidence="10 11">NCTC11112</strain>
    </source>
</reference>
<comment type="function">
    <text evidence="8">May function as a transcriptional regulator that controls feoABC expression.</text>
</comment>
<dbReference type="AlphaFoldDB" id="A0A376MLB2"/>
<dbReference type="NCBIfam" id="NF011960">
    <property type="entry name" value="PRK15431.1"/>
    <property type="match status" value="1"/>
</dbReference>
<keyword evidence="3" id="KW-0408">Iron</keyword>
<feature type="domain" description="Transcriptional regulator HTH-type FeoC" evidence="9">
    <location>
        <begin position="3"/>
        <end position="68"/>
    </location>
</feature>
<keyword evidence="6 8" id="KW-0238">DNA-binding</keyword>
<dbReference type="SUPFAM" id="SSF46785">
    <property type="entry name" value="Winged helix' DNA-binding domain"/>
    <property type="match status" value="1"/>
</dbReference>
<evidence type="ECO:0000313" key="11">
    <source>
        <dbReference type="Proteomes" id="UP000254817"/>
    </source>
</evidence>